<dbReference type="OrthoDB" id="6500128at2759"/>
<evidence type="ECO:0000256" key="3">
    <source>
        <dbReference type="ARBA" id="ARBA00022741"/>
    </source>
</evidence>
<dbReference type="PANTHER" id="PTHR24223">
    <property type="entry name" value="ATP-BINDING CASSETTE SUB-FAMILY C"/>
    <property type="match status" value="1"/>
</dbReference>
<dbReference type="GO" id="GO:0140359">
    <property type="term" value="F:ABC-type transporter activity"/>
    <property type="evidence" value="ECO:0007669"/>
    <property type="project" value="InterPro"/>
</dbReference>
<evidence type="ECO:0000256" key="5">
    <source>
        <dbReference type="ARBA" id="ARBA00022989"/>
    </source>
</evidence>
<dbReference type="InterPro" id="IPR011527">
    <property type="entry name" value="ABC1_TM_dom"/>
</dbReference>
<keyword evidence="6 7" id="KW-0472">Membrane</keyword>
<dbReference type="Proteomes" id="UP000745764">
    <property type="component" value="Unassembled WGS sequence"/>
</dbReference>
<dbReference type="InterPro" id="IPR036640">
    <property type="entry name" value="ABC1_TM_sf"/>
</dbReference>
<evidence type="ECO:0000313" key="10">
    <source>
        <dbReference type="Proteomes" id="UP000745764"/>
    </source>
</evidence>
<dbReference type="GO" id="GO:0005524">
    <property type="term" value="F:ATP binding"/>
    <property type="evidence" value="ECO:0007669"/>
    <property type="project" value="UniProtKB-KW"/>
</dbReference>
<comment type="caution">
    <text evidence="9">The sequence shown here is derived from an EMBL/GenBank/DDBJ whole genome shotgun (WGS) entry which is preliminary data.</text>
</comment>
<feature type="domain" description="ABC transmembrane type-1" evidence="8">
    <location>
        <begin position="1"/>
        <end position="109"/>
    </location>
</feature>
<keyword evidence="1" id="KW-0813">Transport</keyword>
<evidence type="ECO:0000256" key="4">
    <source>
        <dbReference type="ARBA" id="ARBA00022840"/>
    </source>
</evidence>
<dbReference type="Pfam" id="PF00664">
    <property type="entry name" value="ABC_membrane"/>
    <property type="match status" value="1"/>
</dbReference>
<evidence type="ECO:0000259" key="8">
    <source>
        <dbReference type="PROSITE" id="PS50929"/>
    </source>
</evidence>
<evidence type="ECO:0000313" key="9">
    <source>
        <dbReference type="EMBL" id="CAD0114908.1"/>
    </source>
</evidence>
<keyword evidence="3" id="KW-0547">Nucleotide-binding</keyword>
<dbReference type="PROSITE" id="PS50929">
    <property type="entry name" value="ABC_TM1F"/>
    <property type="match status" value="1"/>
</dbReference>
<dbReference type="Gene3D" id="1.20.1560.10">
    <property type="entry name" value="ABC transporter type 1, transmembrane domain"/>
    <property type="match status" value="1"/>
</dbReference>
<evidence type="ECO:0000256" key="6">
    <source>
        <dbReference type="ARBA" id="ARBA00023136"/>
    </source>
</evidence>
<reference evidence="9" key="1">
    <citation type="submission" date="2020-06" db="EMBL/GenBank/DDBJ databases">
        <authorList>
            <person name="Onetto C."/>
        </authorList>
    </citation>
    <scope>NUCLEOTIDE SEQUENCE</scope>
</reference>
<keyword evidence="4" id="KW-0067">ATP-binding</keyword>
<evidence type="ECO:0000256" key="7">
    <source>
        <dbReference type="SAM" id="Phobius"/>
    </source>
</evidence>
<dbReference type="AlphaFoldDB" id="A0A9N8PXH2"/>
<protein>
    <recommendedName>
        <fullName evidence="8">ABC transmembrane type-1 domain-containing protein</fullName>
    </recommendedName>
</protein>
<name>A0A9N8PXH2_9PEZI</name>
<dbReference type="PANTHER" id="PTHR24223:SF345">
    <property type="entry name" value="ABC MULTIDRUG TRANSPORTER (EUROFUNG)"/>
    <property type="match status" value="1"/>
</dbReference>
<gene>
    <name evidence="9" type="ORF">AWRI4620_LOCUS9163</name>
</gene>
<sequence>MLIVGLTYWSSDVESSHPIRSWGYYAGLYALFQVCGLFSLLLLAIVIFIVSVQRVGAGIHKDALQTLIRAPLSFFTGTDTGVVTNLFSQDLNLVDTELPNALLNFLFAVSLGRPTVFSEGEVSVKQY</sequence>
<evidence type="ECO:0000256" key="2">
    <source>
        <dbReference type="ARBA" id="ARBA00022692"/>
    </source>
</evidence>
<dbReference type="SUPFAM" id="SSF90123">
    <property type="entry name" value="ABC transporter transmembrane region"/>
    <property type="match status" value="1"/>
</dbReference>
<keyword evidence="5 7" id="KW-1133">Transmembrane helix</keyword>
<dbReference type="InterPro" id="IPR050173">
    <property type="entry name" value="ABC_transporter_C-like"/>
</dbReference>
<keyword evidence="2 7" id="KW-0812">Transmembrane</keyword>
<evidence type="ECO:0000256" key="1">
    <source>
        <dbReference type="ARBA" id="ARBA00022448"/>
    </source>
</evidence>
<proteinExistence type="predicted"/>
<feature type="transmembrane region" description="Helical" evidence="7">
    <location>
        <begin position="28"/>
        <end position="52"/>
    </location>
</feature>
<dbReference type="EMBL" id="CAINUL010000018">
    <property type="protein sequence ID" value="CAD0114908.1"/>
    <property type="molecule type" value="Genomic_DNA"/>
</dbReference>
<accession>A0A9N8PXH2</accession>
<keyword evidence="10" id="KW-1185">Reference proteome</keyword>
<dbReference type="GO" id="GO:0016020">
    <property type="term" value="C:membrane"/>
    <property type="evidence" value="ECO:0007669"/>
    <property type="project" value="InterPro"/>
</dbReference>
<organism evidence="9 10">
    <name type="scientific">Aureobasidium uvarum</name>
    <dbReference type="NCBI Taxonomy" id="2773716"/>
    <lineage>
        <taxon>Eukaryota</taxon>
        <taxon>Fungi</taxon>
        <taxon>Dikarya</taxon>
        <taxon>Ascomycota</taxon>
        <taxon>Pezizomycotina</taxon>
        <taxon>Dothideomycetes</taxon>
        <taxon>Dothideomycetidae</taxon>
        <taxon>Dothideales</taxon>
        <taxon>Saccotheciaceae</taxon>
        <taxon>Aureobasidium</taxon>
    </lineage>
</organism>